<dbReference type="Gene3D" id="3.40.50.10900">
    <property type="entry name" value="PAC-like subunit"/>
    <property type="match status" value="1"/>
</dbReference>
<evidence type="ECO:0000256" key="1">
    <source>
        <dbReference type="SAM" id="Coils"/>
    </source>
</evidence>
<comment type="caution">
    <text evidence="3">The sequence shown here is derived from an EMBL/GenBank/DDBJ whole genome shotgun (WGS) entry which is preliminary data.</text>
</comment>
<dbReference type="EMBL" id="BJUU01000027">
    <property type="protein sequence ID" value="GEK81445.1"/>
    <property type="molecule type" value="Genomic_DNA"/>
</dbReference>
<name>A0AA87RJR3_9MICO</name>
<keyword evidence="1" id="KW-0175">Coiled coil</keyword>
<sequence length="307" mass="34048">MVFDPHELSLPLEDLESVPRGLDLVIAIHGFVDAGSAAEAAAAAILDTLPYRGIVEFDTDLLIDHRSRRPRILFNEDRIDEYLPHSLTLLQVEDDAGKPFLLLTGPEPDWMWERFTDALLELLERLGVASTTIITSIGMPVPHTRPLVSTVSGNRAELIEQYSAWRPVSSVPASIIHRIEHRLHGISPVATFTVLVPHYVGESGSAGPALAALEGVTSATSLAFRTEELRQADREFQQLVAQQMETNEELQRIVRTLEARYDAFMAQSSVRSPLTDEDGTLPSADEIADELERYLRQQRRPGSDPLG</sequence>
<dbReference type="PIRSF" id="PIRSF028754">
    <property type="entry name" value="UCP028754"/>
    <property type="match status" value="1"/>
</dbReference>
<feature type="region of interest" description="Disordered" evidence="2">
    <location>
        <begin position="271"/>
        <end position="307"/>
    </location>
</feature>
<gene>
    <name evidence="3" type="ORF">ABA31_27960</name>
</gene>
<evidence type="ECO:0000313" key="4">
    <source>
        <dbReference type="Proteomes" id="UP000321749"/>
    </source>
</evidence>
<dbReference type="InterPro" id="IPR019151">
    <property type="entry name" value="Proteasome_assmbl_chaperone_2"/>
</dbReference>
<dbReference type="Gene3D" id="1.10.287.100">
    <property type="match status" value="1"/>
</dbReference>
<evidence type="ECO:0008006" key="5">
    <source>
        <dbReference type="Google" id="ProtNLM"/>
    </source>
</evidence>
<reference evidence="3 4" key="1">
    <citation type="submission" date="2019-07" db="EMBL/GenBank/DDBJ databases">
        <title>Whole genome shotgun sequence of Agrococcus baldri NBRC 103055.</title>
        <authorList>
            <person name="Hosoyama A."/>
            <person name="Uohara A."/>
            <person name="Ohji S."/>
            <person name="Ichikawa N."/>
        </authorList>
    </citation>
    <scope>NUCLEOTIDE SEQUENCE [LARGE SCALE GENOMIC DNA]</scope>
    <source>
        <strain evidence="3 4">NBRC 103055</strain>
    </source>
</reference>
<protein>
    <recommendedName>
        <fullName evidence="5">PAC2 family protein</fullName>
    </recommendedName>
</protein>
<organism evidence="3 4">
    <name type="scientific">Agrococcus baldri</name>
    <dbReference type="NCBI Taxonomy" id="153730"/>
    <lineage>
        <taxon>Bacteria</taxon>
        <taxon>Bacillati</taxon>
        <taxon>Actinomycetota</taxon>
        <taxon>Actinomycetes</taxon>
        <taxon>Micrococcales</taxon>
        <taxon>Microbacteriaceae</taxon>
        <taxon>Agrococcus</taxon>
    </lineage>
</organism>
<dbReference type="AlphaFoldDB" id="A0AA87RJR3"/>
<dbReference type="InterPro" id="IPR038389">
    <property type="entry name" value="PSMG2_sf"/>
</dbReference>
<dbReference type="SUPFAM" id="SSF159659">
    <property type="entry name" value="Cgl1923-like"/>
    <property type="match status" value="1"/>
</dbReference>
<accession>A0AA87RJR3</accession>
<dbReference type="InterPro" id="IPR008492">
    <property type="entry name" value="Rv2714-like"/>
</dbReference>
<dbReference type="Proteomes" id="UP000321749">
    <property type="component" value="Unassembled WGS sequence"/>
</dbReference>
<proteinExistence type="predicted"/>
<evidence type="ECO:0000313" key="3">
    <source>
        <dbReference type="EMBL" id="GEK81445.1"/>
    </source>
</evidence>
<keyword evidence="4" id="KW-1185">Reference proteome</keyword>
<dbReference type="Pfam" id="PF09754">
    <property type="entry name" value="PAC2"/>
    <property type="match status" value="1"/>
</dbReference>
<evidence type="ECO:0000256" key="2">
    <source>
        <dbReference type="SAM" id="MobiDB-lite"/>
    </source>
</evidence>
<feature type="coiled-coil region" evidence="1">
    <location>
        <begin position="229"/>
        <end position="267"/>
    </location>
</feature>